<keyword evidence="3" id="KW-1185">Reference proteome</keyword>
<feature type="transmembrane region" description="Helical" evidence="1">
    <location>
        <begin position="6"/>
        <end position="24"/>
    </location>
</feature>
<keyword evidence="1" id="KW-0472">Membrane</keyword>
<sequence>MILESVIGLLVISILGNIGLGIAYKGSQDRLFRYANNTKEAIRNLDAKILETEENLILREEMLIARIHHAVATTPMKQTDRIQLISRIKRIQDGTDK</sequence>
<name>A0A3B8DX38_9CAUD</name>
<evidence type="ECO:0000313" key="2">
    <source>
        <dbReference type="EMBL" id="AYJ73177.1"/>
    </source>
</evidence>
<evidence type="ECO:0000256" key="1">
    <source>
        <dbReference type="SAM" id="Phobius"/>
    </source>
</evidence>
<gene>
    <name evidence="2" type="ORF">CPT_Stubb_037</name>
</gene>
<accession>A0A3B8DX38</accession>
<protein>
    <submittedName>
        <fullName evidence="2">Uncharacterized protein</fullName>
    </submittedName>
</protein>
<reference evidence="3" key="1">
    <citation type="submission" date="2018-09" db="EMBL/GenBank/DDBJ databases">
        <title>Complete genome of Proteus mirabilis phage Stubb.</title>
        <authorList>
            <person name="Bourgeois T.A."/>
            <person name="Lessor L."/>
            <person name="O'Leary C.J."/>
            <person name="Liu M."/>
        </authorList>
    </citation>
    <scope>NUCLEOTIDE SEQUENCE [LARGE SCALE GENOMIC DNA]</scope>
</reference>
<proteinExistence type="predicted"/>
<dbReference type="Proteomes" id="UP000269143">
    <property type="component" value="Segment"/>
</dbReference>
<keyword evidence="1" id="KW-0812">Transmembrane</keyword>
<dbReference type="EMBL" id="MH830339">
    <property type="protein sequence ID" value="AYJ73177.1"/>
    <property type="molecule type" value="Genomic_DNA"/>
</dbReference>
<evidence type="ECO:0000313" key="3">
    <source>
        <dbReference type="Proteomes" id="UP000269143"/>
    </source>
</evidence>
<organism evidence="2 3">
    <name type="scientific">Proteus phage Stubb</name>
    <dbReference type="NCBI Taxonomy" id="2315597"/>
    <lineage>
        <taxon>Viruses</taxon>
        <taxon>Duplodnaviria</taxon>
        <taxon>Heunggongvirae</taxon>
        <taxon>Uroviricota</taxon>
        <taxon>Caudoviricetes</taxon>
        <taxon>Demerecviridae</taxon>
        <taxon>Novosibvirus</taxon>
        <taxon>Novosibvirus stubb</taxon>
    </lineage>
</organism>
<keyword evidence="1" id="KW-1133">Transmembrane helix</keyword>